<evidence type="ECO:0000313" key="2">
    <source>
        <dbReference type="Proteomes" id="UP000295334"/>
    </source>
</evidence>
<keyword evidence="2" id="KW-1185">Reference proteome</keyword>
<dbReference type="AlphaFoldDB" id="A0A4R1BPF8"/>
<dbReference type="Proteomes" id="UP000295334">
    <property type="component" value="Unassembled WGS sequence"/>
</dbReference>
<reference evidence="1 2" key="1">
    <citation type="submission" date="2019-03" db="EMBL/GenBank/DDBJ databases">
        <authorList>
            <person name="Kim M.K.M."/>
        </authorList>
    </citation>
    <scope>NUCLEOTIDE SEQUENCE [LARGE SCALE GENOMIC DNA]</scope>
    <source>
        <strain evidence="1 2">17J68-12</strain>
    </source>
</reference>
<proteinExistence type="predicted"/>
<organism evidence="1 2">
    <name type="scientific">Flaviaesturariibacter flavus</name>
    <dbReference type="NCBI Taxonomy" id="2502780"/>
    <lineage>
        <taxon>Bacteria</taxon>
        <taxon>Pseudomonadati</taxon>
        <taxon>Bacteroidota</taxon>
        <taxon>Chitinophagia</taxon>
        <taxon>Chitinophagales</taxon>
        <taxon>Chitinophagaceae</taxon>
        <taxon>Flaviaestuariibacter</taxon>
    </lineage>
</organism>
<name>A0A4R1BPF8_9BACT</name>
<dbReference type="EMBL" id="SJZI01000002">
    <property type="protein sequence ID" value="TCJ19207.1"/>
    <property type="molecule type" value="Genomic_DNA"/>
</dbReference>
<dbReference type="OrthoDB" id="675958at2"/>
<dbReference type="RefSeq" id="WP_131446306.1">
    <property type="nucleotide sequence ID" value="NZ_SJZI01000002.1"/>
</dbReference>
<evidence type="ECO:0000313" key="1">
    <source>
        <dbReference type="EMBL" id="TCJ19207.1"/>
    </source>
</evidence>
<comment type="caution">
    <text evidence="1">The sequence shown here is derived from an EMBL/GenBank/DDBJ whole genome shotgun (WGS) entry which is preliminary data.</text>
</comment>
<sequence length="83" mass="9814">MHAYFRNHQLYLAEKSAWLERQTQKSSKRALMKIESLRLISQAGEDVEQIRLVEKLVKDSLLTLVPAQSILHREGFYKFNLRN</sequence>
<accession>A0A4R1BPF8</accession>
<protein>
    <submittedName>
        <fullName evidence="1">Uncharacterized protein</fullName>
    </submittedName>
</protein>
<gene>
    <name evidence="1" type="ORF">EPD60_01970</name>
</gene>